<name>A0ABQ6FRW3_9CHLR</name>
<accession>A0ABQ6FRW3</accession>
<proteinExistence type="predicted"/>
<keyword evidence="2" id="KW-1185">Reference proteome</keyword>
<organism evidence="1 2">
    <name type="scientific">Dictyobacter halimunensis</name>
    <dbReference type="NCBI Taxonomy" id="3026934"/>
    <lineage>
        <taxon>Bacteria</taxon>
        <taxon>Bacillati</taxon>
        <taxon>Chloroflexota</taxon>
        <taxon>Ktedonobacteria</taxon>
        <taxon>Ktedonobacterales</taxon>
        <taxon>Dictyobacteraceae</taxon>
        <taxon>Dictyobacter</taxon>
    </lineage>
</organism>
<gene>
    <name evidence="1" type="ORF">KDH_33310</name>
</gene>
<dbReference type="Proteomes" id="UP001344906">
    <property type="component" value="Unassembled WGS sequence"/>
</dbReference>
<sequence length="73" mass="8519">MLRQWHVQIQAHDLRSKKDRQSRIHAWGEPMRPTHRRALETENRGLVATPMLIGIARVSSEYHPLAQEQVLSV</sequence>
<reference evidence="1 2" key="1">
    <citation type="submission" date="2023-02" db="EMBL/GenBank/DDBJ databases">
        <title>Dictyobacter halimunensis sp. nov., a new member of the class Ktedonobacteria from forest soil in a geothermal area.</title>
        <authorList>
            <person name="Rachmania M.K."/>
            <person name="Ningsih F."/>
            <person name="Sakai Y."/>
            <person name="Yabe S."/>
            <person name="Yokota A."/>
            <person name="Sjamsuridzal W."/>
        </authorList>
    </citation>
    <scope>NUCLEOTIDE SEQUENCE [LARGE SCALE GENOMIC DNA]</scope>
    <source>
        <strain evidence="1 2">S3.2.2.5</strain>
    </source>
</reference>
<comment type="caution">
    <text evidence="1">The sequence shown here is derived from an EMBL/GenBank/DDBJ whole genome shotgun (WGS) entry which is preliminary data.</text>
</comment>
<evidence type="ECO:0000313" key="2">
    <source>
        <dbReference type="Proteomes" id="UP001344906"/>
    </source>
</evidence>
<dbReference type="EMBL" id="BSRI01000002">
    <property type="protein sequence ID" value="GLV56491.1"/>
    <property type="molecule type" value="Genomic_DNA"/>
</dbReference>
<protein>
    <submittedName>
        <fullName evidence="1">Uncharacterized protein</fullName>
    </submittedName>
</protein>
<evidence type="ECO:0000313" key="1">
    <source>
        <dbReference type="EMBL" id="GLV56491.1"/>
    </source>
</evidence>